<dbReference type="PANTHER" id="PTHR44196">
    <property type="entry name" value="DEHYDROGENASE/REDUCTASE SDR FAMILY MEMBER 7B"/>
    <property type="match status" value="1"/>
</dbReference>
<evidence type="ECO:0000256" key="3">
    <source>
        <dbReference type="RuleBase" id="RU000363"/>
    </source>
</evidence>
<dbReference type="GO" id="GO:0016491">
    <property type="term" value="F:oxidoreductase activity"/>
    <property type="evidence" value="ECO:0007669"/>
    <property type="project" value="UniProtKB-KW"/>
</dbReference>
<dbReference type="OrthoDB" id="9775296at2"/>
<accession>A0A7V7QLQ8</accession>
<dbReference type="GO" id="GO:0016020">
    <property type="term" value="C:membrane"/>
    <property type="evidence" value="ECO:0007669"/>
    <property type="project" value="TreeGrafter"/>
</dbReference>
<dbReference type="AlphaFoldDB" id="A0A7V7QLQ8"/>
<dbReference type="RefSeq" id="WP_151146503.1">
    <property type="nucleotide sequence ID" value="NZ_WAGX01000005.1"/>
</dbReference>
<proteinExistence type="inferred from homology"/>
<dbReference type="Gene3D" id="3.40.50.720">
    <property type="entry name" value="NAD(P)-binding Rossmann-like Domain"/>
    <property type="match status" value="1"/>
</dbReference>
<dbReference type="EMBL" id="WAGX01000005">
    <property type="protein sequence ID" value="KAB1438673.1"/>
    <property type="molecule type" value="Genomic_DNA"/>
</dbReference>
<reference evidence="4 5" key="2">
    <citation type="submission" date="2020-02" db="EMBL/GenBank/DDBJ databases">
        <title>Candidatus Galacturonibacter soehngenii shows hetero-acetogenic catabolism of galacturonic acid but lacks a canonical carbon monoxide dehydrogenase/acetyl-CoA synthase complex.</title>
        <authorList>
            <person name="Diender M."/>
            <person name="Stouten G.R."/>
            <person name="Petersen J.F."/>
            <person name="Nielsen P.H."/>
            <person name="Dueholm M.S."/>
            <person name="Pronk J.T."/>
            <person name="Van Loosdrecht M.C.M."/>
        </authorList>
    </citation>
    <scope>NUCLEOTIDE SEQUENCE [LARGE SCALE GENOMIC DNA]</scope>
    <source>
        <strain evidence="4">GalUA</strain>
    </source>
</reference>
<dbReference type="Pfam" id="PF00106">
    <property type="entry name" value="adh_short"/>
    <property type="match status" value="1"/>
</dbReference>
<dbReference type="InterPro" id="IPR036291">
    <property type="entry name" value="NAD(P)-bd_dom_sf"/>
</dbReference>
<dbReference type="PANTHER" id="PTHR44196:SF1">
    <property type="entry name" value="DEHYDROGENASE_REDUCTASE SDR FAMILY MEMBER 7B"/>
    <property type="match status" value="1"/>
</dbReference>
<comment type="caution">
    <text evidence="4">The sequence shown here is derived from an EMBL/GenBank/DDBJ whole genome shotgun (WGS) entry which is preliminary data.</text>
</comment>
<sequence>MQLENKVMVVTGGGNGVGRELVLTLLNKGAKVAAVDLNKNGLDETYALSGKNKKLSLHTVNISEQEAVNNLVEEVTSYHGQVDGIINCAGIIQPFIDVDEIDMDQINKVMNVNFFGTLYMTKAFLPVLKKRPEAHITNVSSMGGFFPVPGQSIYGASKAAVKLMTEALYAELNETNVGVSVIIPGGIATNIMKNSEIGGKTADMNAKGVSLLLTPNRAAKLIISCIEKNKFRMFIGKDANLMNILYKFHPKLAIKLMKKMLELQ</sequence>
<dbReference type="PRINTS" id="PR00081">
    <property type="entry name" value="GDHRDH"/>
</dbReference>
<protein>
    <submittedName>
        <fullName evidence="4">SDR family NAD(P)-dependent oxidoreductase</fullName>
    </submittedName>
</protein>
<organism evidence="4 5">
    <name type="scientific">Candidatus Galacturonatibacter soehngenii</name>
    <dbReference type="NCBI Taxonomy" id="2307010"/>
    <lineage>
        <taxon>Bacteria</taxon>
        <taxon>Bacillati</taxon>
        <taxon>Bacillota</taxon>
        <taxon>Clostridia</taxon>
        <taxon>Lachnospirales</taxon>
        <taxon>Lachnospiraceae</taxon>
        <taxon>Candidatus Galacturonatibacter</taxon>
    </lineage>
</organism>
<dbReference type="SUPFAM" id="SSF51735">
    <property type="entry name" value="NAD(P)-binding Rossmann-fold domains"/>
    <property type="match status" value="1"/>
</dbReference>
<gene>
    <name evidence="4" type="ORF">F7O84_14200</name>
</gene>
<name>A0A7V7QLQ8_9FIRM</name>
<evidence type="ECO:0000256" key="1">
    <source>
        <dbReference type="ARBA" id="ARBA00006484"/>
    </source>
</evidence>
<evidence type="ECO:0000256" key="2">
    <source>
        <dbReference type="ARBA" id="ARBA00023002"/>
    </source>
</evidence>
<comment type="similarity">
    <text evidence="1 3">Belongs to the short-chain dehydrogenases/reductases (SDR) family.</text>
</comment>
<dbReference type="Proteomes" id="UP000461768">
    <property type="component" value="Unassembled WGS sequence"/>
</dbReference>
<keyword evidence="5" id="KW-1185">Reference proteome</keyword>
<dbReference type="PRINTS" id="PR00080">
    <property type="entry name" value="SDRFAMILY"/>
</dbReference>
<evidence type="ECO:0000313" key="5">
    <source>
        <dbReference type="Proteomes" id="UP000461768"/>
    </source>
</evidence>
<keyword evidence="2" id="KW-0560">Oxidoreductase</keyword>
<reference evidence="4 5" key="1">
    <citation type="submission" date="2019-09" db="EMBL/GenBank/DDBJ databases">
        <authorList>
            <person name="Valk L.C."/>
        </authorList>
    </citation>
    <scope>NUCLEOTIDE SEQUENCE [LARGE SCALE GENOMIC DNA]</scope>
    <source>
        <strain evidence="4">GalUA</strain>
    </source>
</reference>
<evidence type="ECO:0000313" key="4">
    <source>
        <dbReference type="EMBL" id="KAB1438673.1"/>
    </source>
</evidence>
<dbReference type="InterPro" id="IPR002347">
    <property type="entry name" value="SDR_fam"/>
</dbReference>